<keyword evidence="5" id="KW-1185">Reference proteome</keyword>
<keyword evidence="1" id="KW-0175">Coiled coil</keyword>
<sequence length="131" mass="14251">MKKLAVAGAVVLLLVAGAAVAYDRDAGVVTVLLLGALVGMAALAAVDTNQKVRWQQRHFTRWQKTSEQRLTALEDELLRRGAHVEAATRDDVLGTVQLMQEQYVARLDRAQAELEQAAAALRATTGRSRTE</sequence>
<keyword evidence="3" id="KW-0732">Signal</keyword>
<feature type="signal peptide" evidence="3">
    <location>
        <begin position="1"/>
        <end position="21"/>
    </location>
</feature>
<dbReference type="EMBL" id="JACSPO010000007">
    <property type="protein sequence ID" value="MBD8063101.1"/>
    <property type="molecule type" value="Genomic_DNA"/>
</dbReference>
<evidence type="ECO:0000256" key="3">
    <source>
        <dbReference type="SAM" id="SignalP"/>
    </source>
</evidence>
<proteinExistence type="predicted"/>
<feature type="chain" id="PRO_5045203838" description="Chemotaxis protein" evidence="3">
    <location>
        <begin position="22"/>
        <end position="131"/>
    </location>
</feature>
<protein>
    <recommendedName>
        <fullName evidence="6">Chemotaxis protein</fullName>
    </recommendedName>
</protein>
<keyword evidence="2" id="KW-0812">Transmembrane</keyword>
<evidence type="ECO:0000256" key="1">
    <source>
        <dbReference type="SAM" id="Coils"/>
    </source>
</evidence>
<reference evidence="4 5" key="1">
    <citation type="submission" date="2020-08" db="EMBL/GenBank/DDBJ databases">
        <title>A Genomic Blueprint of the Chicken Gut Microbiome.</title>
        <authorList>
            <person name="Gilroy R."/>
            <person name="Ravi A."/>
            <person name="Getino M."/>
            <person name="Pursley I."/>
            <person name="Horton D.L."/>
            <person name="Alikhan N.-F."/>
            <person name="Baker D."/>
            <person name="Gharbi K."/>
            <person name="Hall N."/>
            <person name="Watson M."/>
            <person name="Adriaenssens E.M."/>
            <person name="Foster-Nyarko E."/>
            <person name="Jarju S."/>
            <person name="Secka A."/>
            <person name="Antonio M."/>
            <person name="Oren A."/>
            <person name="Chaudhuri R."/>
            <person name="La Ragione R.M."/>
            <person name="Hildebrand F."/>
            <person name="Pallen M.J."/>
        </authorList>
    </citation>
    <scope>NUCLEOTIDE SEQUENCE [LARGE SCALE GENOMIC DNA]</scope>
    <source>
        <strain evidence="4 5">Sa1BUA1</strain>
    </source>
</reference>
<dbReference type="RefSeq" id="WP_251840200.1">
    <property type="nucleotide sequence ID" value="NZ_JACSPO010000007.1"/>
</dbReference>
<feature type="coiled-coil region" evidence="1">
    <location>
        <begin position="100"/>
        <end position="127"/>
    </location>
</feature>
<evidence type="ECO:0008006" key="6">
    <source>
        <dbReference type="Google" id="ProtNLM"/>
    </source>
</evidence>
<feature type="transmembrane region" description="Helical" evidence="2">
    <location>
        <begin position="28"/>
        <end position="46"/>
    </location>
</feature>
<name>A0ABR8Z437_9MICO</name>
<evidence type="ECO:0000313" key="4">
    <source>
        <dbReference type="EMBL" id="MBD8063101.1"/>
    </source>
</evidence>
<dbReference type="Proteomes" id="UP000661894">
    <property type="component" value="Unassembled WGS sequence"/>
</dbReference>
<keyword evidence="2" id="KW-1133">Transmembrane helix</keyword>
<evidence type="ECO:0000256" key="2">
    <source>
        <dbReference type="SAM" id="Phobius"/>
    </source>
</evidence>
<keyword evidence="2" id="KW-0472">Membrane</keyword>
<evidence type="ECO:0000313" key="5">
    <source>
        <dbReference type="Proteomes" id="UP000661894"/>
    </source>
</evidence>
<accession>A0ABR8Z437</accession>
<organism evidence="4 5">
    <name type="scientific">Oceanitalea stevensii</name>
    <dbReference type="NCBI Taxonomy" id="2763072"/>
    <lineage>
        <taxon>Bacteria</taxon>
        <taxon>Bacillati</taxon>
        <taxon>Actinomycetota</taxon>
        <taxon>Actinomycetes</taxon>
        <taxon>Micrococcales</taxon>
        <taxon>Bogoriellaceae</taxon>
        <taxon>Georgenia</taxon>
    </lineage>
</organism>
<comment type="caution">
    <text evidence="4">The sequence shown here is derived from an EMBL/GenBank/DDBJ whole genome shotgun (WGS) entry which is preliminary data.</text>
</comment>
<gene>
    <name evidence="4" type="ORF">H9624_12315</name>
</gene>